<dbReference type="Pfam" id="PF05899">
    <property type="entry name" value="Cupin_3"/>
    <property type="match status" value="1"/>
</dbReference>
<comment type="caution">
    <text evidence="2">The sequence shown here is derived from an EMBL/GenBank/DDBJ whole genome shotgun (WGS) entry which is preliminary data.</text>
</comment>
<dbReference type="PANTHER" id="PTHR40943:SF1">
    <property type="entry name" value="CYTOPLASMIC PROTEIN"/>
    <property type="match status" value="1"/>
</dbReference>
<proteinExistence type="predicted"/>
<dbReference type="InterPro" id="IPR014710">
    <property type="entry name" value="RmlC-like_jellyroll"/>
</dbReference>
<dbReference type="EMBL" id="JAQQFM010000006">
    <property type="protein sequence ID" value="MFL9925384.1"/>
    <property type="molecule type" value="Genomic_DNA"/>
</dbReference>
<evidence type="ECO:0000313" key="2">
    <source>
        <dbReference type="EMBL" id="MFL9925384.1"/>
    </source>
</evidence>
<dbReference type="InterPro" id="IPR011051">
    <property type="entry name" value="RmlC_Cupin_sf"/>
</dbReference>
<sequence>MSTIISFADLQPVKTVRQPDPDMRISGAPDRTTLNYFEDIDYGLRSGTWSAGPGAYRVQMPAAKHEFFHVLSGLIRISCDDTGTVRQFAPGETGIIPPGFKGIFEIVEAASKFYVVIDHANVK</sequence>
<evidence type="ECO:0000313" key="3">
    <source>
        <dbReference type="Proteomes" id="UP001629246"/>
    </source>
</evidence>
<name>A0ABW9AAY0_9BURK</name>
<gene>
    <name evidence="2" type="ORF">PQR62_13990</name>
</gene>
<dbReference type="InterPro" id="IPR008579">
    <property type="entry name" value="UGlyAH_Cupin_dom"/>
</dbReference>
<dbReference type="Proteomes" id="UP001629246">
    <property type="component" value="Unassembled WGS sequence"/>
</dbReference>
<reference evidence="2 3" key="1">
    <citation type="journal article" date="2024" name="Chem. Sci.">
        <title>Discovery of megapolipeptins by genome mining of a Burkholderiales bacteria collection.</title>
        <authorList>
            <person name="Paulo B.S."/>
            <person name="Recchia M.J.J."/>
            <person name="Lee S."/>
            <person name="Fergusson C.H."/>
            <person name="Romanowski S.B."/>
            <person name="Hernandez A."/>
            <person name="Krull N."/>
            <person name="Liu D.Y."/>
            <person name="Cavanagh H."/>
            <person name="Bos A."/>
            <person name="Gray C.A."/>
            <person name="Murphy B.T."/>
            <person name="Linington R.G."/>
            <person name="Eustaquio A.S."/>
        </authorList>
    </citation>
    <scope>NUCLEOTIDE SEQUENCE [LARGE SCALE GENOMIC DNA]</scope>
    <source>
        <strain evidence="2 3">RL21-008-BIB-A</strain>
    </source>
</reference>
<accession>A0ABW9AAY0</accession>
<keyword evidence="3" id="KW-1185">Reference proteome</keyword>
<organism evidence="2 3">
    <name type="scientific">Herbaspirillum lusitanum</name>
    <dbReference type="NCBI Taxonomy" id="213312"/>
    <lineage>
        <taxon>Bacteria</taxon>
        <taxon>Pseudomonadati</taxon>
        <taxon>Pseudomonadota</taxon>
        <taxon>Betaproteobacteria</taxon>
        <taxon>Burkholderiales</taxon>
        <taxon>Oxalobacteraceae</taxon>
        <taxon>Herbaspirillum</taxon>
    </lineage>
</organism>
<protein>
    <submittedName>
        <fullName evidence="2">Cupin domain-containing protein</fullName>
    </submittedName>
</protein>
<dbReference type="PANTHER" id="PTHR40943">
    <property type="entry name" value="CYTOPLASMIC PROTEIN-RELATED"/>
    <property type="match status" value="1"/>
</dbReference>
<dbReference type="Gene3D" id="2.60.120.10">
    <property type="entry name" value="Jelly Rolls"/>
    <property type="match status" value="1"/>
</dbReference>
<feature type="domain" description="(S)-ureidoglycine aminohydrolase cupin" evidence="1">
    <location>
        <begin position="45"/>
        <end position="114"/>
    </location>
</feature>
<dbReference type="SUPFAM" id="SSF51182">
    <property type="entry name" value="RmlC-like cupins"/>
    <property type="match status" value="1"/>
</dbReference>
<dbReference type="RefSeq" id="WP_408158580.1">
    <property type="nucleotide sequence ID" value="NZ_JAQQFM010000006.1"/>
</dbReference>
<evidence type="ECO:0000259" key="1">
    <source>
        <dbReference type="Pfam" id="PF05899"/>
    </source>
</evidence>